<evidence type="ECO:0008006" key="3">
    <source>
        <dbReference type="Google" id="ProtNLM"/>
    </source>
</evidence>
<gene>
    <name evidence="1" type="ORF">VFH_IV067960</name>
</gene>
<dbReference type="Proteomes" id="UP001157006">
    <property type="component" value="Chromosome 4"/>
</dbReference>
<name>A0AAV1AEJ2_VICFA</name>
<organism evidence="1 2">
    <name type="scientific">Vicia faba</name>
    <name type="common">Broad bean</name>
    <name type="synonym">Faba vulgaris</name>
    <dbReference type="NCBI Taxonomy" id="3906"/>
    <lineage>
        <taxon>Eukaryota</taxon>
        <taxon>Viridiplantae</taxon>
        <taxon>Streptophyta</taxon>
        <taxon>Embryophyta</taxon>
        <taxon>Tracheophyta</taxon>
        <taxon>Spermatophyta</taxon>
        <taxon>Magnoliopsida</taxon>
        <taxon>eudicotyledons</taxon>
        <taxon>Gunneridae</taxon>
        <taxon>Pentapetalae</taxon>
        <taxon>rosids</taxon>
        <taxon>fabids</taxon>
        <taxon>Fabales</taxon>
        <taxon>Fabaceae</taxon>
        <taxon>Papilionoideae</taxon>
        <taxon>50 kb inversion clade</taxon>
        <taxon>NPAAA clade</taxon>
        <taxon>Hologalegina</taxon>
        <taxon>IRL clade</taxon>
        <taxon>Fabeae</taxon>
        <taxon>Vicia</taxon>
    </lineage>
</organism>
<dbReference type="EMBL" id="OX451739">
    <property type="protein sequence ID" value="CAI8608093.1"/>
    <property type="molecule type" value="Genomic_DNA"/>
</dbReference>
<evidence type="ECO:0000313" key="2">
    <source>
        <dbReference type="Proteomes" id="UP001157006"/>
    </source>
</evidence>
<sequence length="88" mass="10296">MFKADFEKAYDSVDWKFLDVTIERIGFDMKRGLRQWDHISPFLFVLVAEGLNVMMVKSIQMNLFDEYEVGKEGVKVSPIQYVDNTIIV</sequence>
<proteinExistence type="predicted"/>
<protein>
    <recommendedName>
        <fullName evidence="3">Reverse transcriptase domain-containing protein</fullName>
    </recommendedName>
</protein>
<evidence type="ECO:0000313" key="1">
    <source>
        <dbReference type="EMBL" id="CAI8608093.1"/>
    </source>
</evidence>
<keyword evidence="2" id="KW-1185">Reference proteome</keyword>
<dbReference type="AlphaFoldDB" id="A0AAV1AEJ2"/>
<reference evidence="1 2" key="1">
    <citation type="submission" date="2023-01" db="EMBL/GenBank/DDBJ databases">
        <authorList>
            <person name="Kreplak J."/>
        </authorList>
    </citation>
    <scope>NUCLEOTIDE SEQUENCE [LARGE SCALE GENOMIC DNA]</scope>
</reference>
<accession>A0AAV1AEJ2</accession>